<sequence>MDHMVKGPVLAKVNTNTYTNLLHSSSQTRPENVCWKCEKEGTLLICSRNAFGAKVHKKCLSCLIYVDEDGTVMSAAMIESPWSTLNFGS</sequence>
<name>A0A565APN9_9BRAS</name>
<dbReference type="EMBL" id="CABITT030000001">
    <property type="protein sequence ID" value="VVA91380.1"/>
    <property type="molecule type" value="Genomic_DNA"/>
</dbReference>
<gene>
    <name evidence="1" type="ORF">ANE_LOCUS1825</name>
</gene>
<comment type="caution">
    <text evidence="1">The sequence shown here is derived from an EMBL/GenBank/DDBJ whole genome shotgun (WGS) entry which is preliminary data.</text>
</comment>
<dbReference type="OrthoDB" id="608866at2759"/>
<evidence type="ECO:0000313" key="1">
    <source>
        <dbReference type="EMBL" id="VVA91380.1"/>
    </source>
</evidence>
<protein>
    <submittedName>
        <fullName evidence="1">Uncharacterized protein</fullName>
    </submittedName>
</protein>
<dbReference type="AlphaFoldDB" id="A0A565APN9"/>
<reference evidence="1" key="1">
    <citation type="submission" date="2019-07" db="EMBL/GenBank/DDBJ databases">
        <authorList>
            <person name="Dittberner H."/>
        </authorList>
    </citation>
    <scope>NUCLEOTIDE SEQUENCE [LARGE SCALE GENOMIC DNA]</scope>
</reference>
<dbReference type="Proteomes" id="UP000489600">
    <property type="component" value="Unassembled WGS sequence"/>
</dbReference>
<proteinExistence type="predicted"/>
<accession>A0A565APN9</accession>
<organism evidence="1 2">
    <name type="scientific">Arabis nemorensis</name>
    <dbReference type="NCBI Taxonomy" id="586526"/>
    <lineage>
        <taxon>Eukaryota</taxon>
        <taxon>Viridiplantae</taxon>
        <taxon>Streptophyta</taxon>
        <taxon>Embryophyta</taxon>
        <taxon>Tracheophyta</taxon>
        <taxon>Spermatophyta</taxon>
        <taxon>Magnoliopsida</taxon>
        <taxon>eudicotyledons</taxon>
        <taxon>Gunneridae</taxon>
        <taxon>Pentapetalae</taxon>
        <taxon>rosids</taxon>
        <taxon>malvids</taxon>
        <taxon>Brassicales</taxon>
        <taxon>Brassicaceae</taxon>
        <taxon>Arabideae</taxon>
        <taxon>Arabis</taxon>
    </lineage>
</organism>
<evidence type="ECO:0000313" key="2">
    <source>
        <dbReference type="Proteomes" id="UP000489600"/>
    </source>
</evidence>
<keyword evidence="2" id="KW-1185">Reference proteome</keyword>